<feature type="transmembrane region" description="Helical" evidence="1">
    <location>
        <begin position="165"/>
        <end position="198"/>
    </location>
</feature>
<organism evidence="2 3">
    <name type="scientific">Hyalangium minutum</name>
    <dbReference type="NCBI Taxonomy" id="394096"/>
    <lineage>
        <taxon>Bacteria</taxon>
        <taxon>Pseudomonadati</taxon>
        <taxon>Myxococcota</taxon>
        <taxon>Myxococcia</taxon>
        <taxon>Myxococcales</taxon>
        <taxon>Cystobacterineae</taxon>
        <taxon>Archangiaceae</taxon>
        <taxon>Hyalangium</taxon>
    </lineage>
</organism>
<proteinExistence type="predicted"/>
<gene>
    <name evidence="2" type="ORF">DB31_5963</name>
</gene>
<comment type="caution">
    <text evidence="2">The sequence shown here is derived from an EMBL/GenBank/DDBJ whole genome shotgun (WGS) entry which is preliminary data.</text>
</comment>
<reference evidence="2 3" key="1">
    <citation type="submission" date="2014-04" db="EMBL/GenBank/DDBJ databases">
        <title>Genome assembly of Hyalangium minutum DSM 14724.</title>
        <authorList>
            <person name="Sharma G."/>
            <person name="Subramanian S."/>
        </authorList>
    </citation>
    <scope>NUCLEOTIDE SEQUENCE [LARGE SCALE GENOMIC DNA]</scope>
    <source>
        <strain evidence="2 3">DSM 14724</strain>
    </source>
</reference>
<dbReference type="PATRIC" id="fig|394096.3.peg.8683"/>
<keyword evidence="1" id="KW-0472">Membrane</keyword>
<dbReference type="Proteomes" id="UP000028725">
    <property type="component" value="Unassembled WGS sequence"/>
</dbReference>
<feature type="transmembrane region" description="Helical" evidence="1">
    <location>
        <begin position="93"/>
        <end position="113"/>
    </location>
</feature>
<feature type="transmembrane region" description="Helical" evidence="1">
    <location>
        <begin position="119"/>
        <end position="144"/>
    </location>
</feature>
<protein>
    <recommendedName>
        <fullName evidence="4">Glycerophosphoryl diester phosphodiesterase membrane domain-containing protein</fullName>
    </recommendedName>
</protein>
<keyword evidence="1" id="KW-0812">Transmembrane</keyword>
<feature type="transmembrane region" description="Helical" evidence="1">
    <location>
        <begin position="43"/>
        <end position="73"/>
    </location>
</feature>
<evidence type="ECO:0008006" key="4">
    <source>
        <dbReference type="Google" id="ProtNLM"/>
    </source>
</evidence>
<evidence type="ECO:0000256" key="1">
    <source>
        <dbReference type="SAM" id="Phobius"/>
    </source>
</evidence>
<dbReference type="InterPro" id="IPR046157">
    <property type="entry name" value="DUF6159"/>
</dbReference>
<dbReference type="Pfam" id="PF19656">
    <property type="entry name" value="DUF6159"/>
    <property type="match status" value="1"/>
</dbReference>
<keyword evidence="3" id="KW-1185">Reference proteome</keyword>
<dbReference type="AlphaFoldDB" id="A0A085VYW1"/>
<feature type="transmembrane region" description="Helical" evidence="1">
    <location>
        <begin position="204"/>
        <end position="227"/>
    </location>
</feature>
<accession>A0A085VYW1</accession>
<name>A0A085VYW1_9BACT</name>
<sequence length="261" mass="27372">MLSADKELMLFPALSAVMLVLVTVAFALPIFLTENAAGMLEGVGSYVVAFLFYLVSYFVIFFCNSALVGAAMIRLRGGDPTVADGFRIAGSKVGTIFGYALIAATVGMVLRALQERAGFIGKIIIGLIGMAWNLATFLVVPVLVTEDVSPVDAVKRSMALLKKTWGEQVIGGFSLGAITGLATFLLILVFVPMIILAVSAGSPVLIGLVIGGFVLSLLLLSLVNATLSGIYTAALYRYAAEGDVSQGFEAGMVEGAFRPKD</sequence>
<keyword evidence="1" id="KW-1133">Transmembrane helix</keyword>
<dbReference type="STRING" id="394096.DB31_5963"/>
<dbReference type="EMBL" id="JMCB01000030">
    <property type="protein sequence ID" value="KFE60624.1"/>
    <property type="molecule type" value="Genomic_DNA"/>
</dbReference>
<evidence type="ECO:0000313" key="3">
    <source>
        <dbReference type="Proteomes" id="UP000028725"/>
    </source>
</evidence>
<evidence type="ECO:0000313" key="2">
    <source>
        <dbReference type="EMBL" id="KFE60624.1"/>
    </source>
</evidence>